<evidence type="ECO:0000313" key="4">
    <source>
        <dbReference type="EMBL" id="CAF1312702.1"/>
    </source>
</evidence>
<organism evidence="4 6">
    <name type="scientific">Adineta steineri</name>
    <dbReference type="NCBI Taxonomy" id="433720"/>
    <lineage>
        <taxon>Eukaryota</taxon>
        <taxon>Metazoa</taxon>
        <taxon>Spiralia</taxon>
        <taxon>Gnathifera</taxon>
        <taxon>Rotifera</taxon>
        <taxon>Eurotatoria</taxon>
        <taxon>Bdelloidea</taxon>
        <taxon>Adinetida</taxon>
        <taxon>Adinetidae</taxon>
        <taxon>Adineta</taxon>
    </lineage>
</organism>
<keyword evidence="6" id="KW-1185">Reference proteome</keyword>
<evidence type="ECO:0000313" key="6">
    <source>
        <dbReference type="Proteomes" id="UP000663832"/>
    </source>
</evidence>
<protein>
    <submittedName>
        <fullName evidence="4">Uncharacterized protein</fullName>
    </submittedName>
</protein>
<dbReference type="OrthoDB" id="10013501at2759"/>
<sequence>MSMTNINNEHEQMISVLNQLIDEREILSRENEYLRSRLNESLLIETMNEMRKERSLLFKLLSNLTTKHNYDEQVHYIKQDLKENYNNSLPPPSYPILNDKSSVKTTTKQDSSLARHNRSTIINNAHVHRLKPNIEHHQQQQQQPKIMYNTEHRKENSINNLARLISPTTTHWKPFQTNKKFVFYKIPQTQEFIKSIRKHDIQLKHSQNSPFQRYRSQSLQNLT</sequence>
<evidence type="ECO:0000313" key="5">
    <source>
        <dbReference type="EMBL" id="CAF1313565.1"/>
    </source>
</evidence>
<accession>A0A815EC58</accession>
<feature type="coiled-coil region" evidence="1">
    <location>
        <begin position="3"/>
        <end position="37"/>
    </location>
</feature>
<name>A0A815EC58_9BILA</name>
<keyword evidence="1" id="KW-0175">Coiled coil</keyword>
<evidence type="ECO:0000313" key="3">
    <source>
        <dbReference type="EMBL" id="CAF1103709.1"/>
    </source>
</evidence>
<dbReference type="EMBL" id="CAJNOM010000277">
    <property type="protein sequence ID" value="CAF1312702.1"/>
    <property type="molecule type" value="Genomic_DNA"/>
</dbReference>
<comment type="caution">
    <text evidence="4">The sequence shown here is derived from an EMBL/GenBank/DDBJ whole genome shotgun (WGS) entry which is preliminary data.</text>
</comment>
<dbReference type="Proteomes" id="UP000663877">
    <property type="component" value="Unassembled WGS sequence"/>
</dbReference>
<gene>
    <name evidence="3" type="ORF">BJG266_LOCUS21497</name>
    <name evidence="4" type="ORF">QVE165_LOCUS31881</name>
    <name evidence="5" type="ORF">QVE165_LOCUS31928</name>
</gene>
<dbReference type="AlphaFoldDB" id="A0A815EC58"/>
<dbReference type="Proteomes" id="UP000663832">
    <property type="component" value="Unassembled WGS sequence"/>
</dbReference>
<proteinExistence type="predicted"/>
<dbReference type="EMBL" id="CAJNOM010000278">
    <property type="protein sequence ID" value="CAF1313565.1"/>
    <property type="molecule type" value="Genomic_DNA"/>
</dbReference>
<dbReference type="EMBL" id="CAJNOI010000128">
    <property type="protein sequence ID" value="CAF1103709.1"/>
    <property type="molecule type" value="Genomic_DNA"/>
</dbReference>
<reference evidence="4" key="1">
    <citation type="submission" date="2021-02" db="EMBL/GenBank/DDBJ databases">
        <authorList>
            <person name="Nowell W R."/>
        </authorList>
    </citation>
    <scope>NUCLEOTIDE SEQUENCE</scope>
</reference>
<feature type="region of interest" description="Disordered" evidence="2">
    <location>
        <begin position="204"/>
        <end position="223"/>
    </location>
</feature>
<evidence type="ECO:0000256" key="2">
    <source>
        <dbReference type="SAM" id="MobiDB-lite"/>
    </source>
</evidence>
<evidence type="ECO:0000256" key="1">
    <source>
        <dbReference type="SAM" id="Coils"/>
    </source>
</evidence>